<name>A0ABT0WJW5_9BACI</name>
<keyword evidence="6" id="KW-0441">Lipid A biosynthesis</keyword>
<protein>
    <submittedName>
        <fullName evidence="14">EamA family transporter</fullName>
    </submittedName>
</protein>
<evidence type="ECO:0000256" key="12">
    <source>
        <dbReference type="SAM" id="Phobius"/>
    </source>
</evidence>
<keyword evidence="10" id="KW-0443">Lipid metabolism</keyword>
<keyword evidence="8" id="KW-0448">Lipopolysaccharide biosynthesis</keyword>
<proteinExistence type="inferred from homology"/>
<keyword evidence="4" id="KW-0444">Lipid biosynthesis</keyword>
<comment type="caution">
    <text evidence="14">The sequence shown here is derived from an EMBL/GenBank/DDBJ whole genome shotgun (WGS) entry which is preliminary data.</text>
</comment>
<evidence type="ECO:0000313" key="14">
    <source>
        <dbReference type="EMBL" id="MCM2535975.1"/>
    </source>
</evidence>
<evidence type="ECO:0000256" key="6">
    <source>
        <dbReference type="ARBA" id="ARBA00022556"/>
    </source>
</evidence>
<dbReference type="InterPro" id="IPR037185">
    <property type="entry name" value="EmrE-like"/>
</dbReference>
<keyword evidence="15" id="KW-1185">Reference proteome</keyword>
<feature type="domain" description="EamA" evidence="13">
    <location>
        <begin position="41"/>
        <end position="115"/>
    </location>
</feature>
<comment type="subcellular location">
    <subcellularLocation>
        <location evidence="1">Cell membrane</location>
        <topology evidence="1">Multi-pass membrane protein</topology>
    </subcellularLocation>
</comment>
<keyword evidence="7 12" id="KW-0812">Transmembrane</keyword>
<keyword evidence="5" id="KW-0997">Cell inner membrane</keyword>
<evidence type="ECO:0000256" key="9">
    <source>
        <dbReference type="ARBA" id="ARBA00022989"/>
    </source>
</evidence>
<dbReference type="Proteomes" id="UP001523262">
    <property type="component" value="Unassembled WGS sequence"/>
</dbReference>
<evidence type="ECO:0000259" key="13">
    <source>
        <dbReference type="Pfam" id="PF00892"/>
    </source>
</evidence>
<evidence type="ECO:0000256" key="5">
    <source>
        <dbReference type="ARBA" id="ARBA00022519"/>
    </source>
</evidence>
<evidence type="ECO:0000256" key="7">
    <source>
        <dbReference type="ARBA" id="ARBA00022692"/>
    </source>
</evidence>
<feature type="transmembrane region" description="Helical" evidence="12">
    <location>
        <begin position="98"/>
        <end position="115"/>
    </location>
</feature>
<dbReference type="Pfam" id="PF00892">
    <property type="entry name" value="EamA"/>
    <property type="match status" value="1"/>
</dbReference>
<gene>
    <name evidence="14" type="ORF">NDK43_31405</name>
</gene>
<evidence type="ECO:0000313" key="15">
    <source>
        <dbReference type="Proteomes" id="UP001523262"/>
    </source>
</evidence>
<evidence type="ECO:0000256" key="10">
    <source>
        <dbReference type="ARBA" id="ARBA00023098"/>
    </source>
</evidence>
<dbReference type="PANTHER" id="PTHR30561">
    <property type="entry name" value="SMR FAMILY PROTON-DEPENDENT DRUG EFFLUX TRANSPORTER SUGE"/>
    <property type="match status" value="1"/>
</dbReference>
<keyword evidence="3" id="KW-1003">Cell membrane</keyword>
<evidence type="ECO:0000256" key="1">
    <source>
        <dbReference type="ARBA" id="ARBA00004651"/>
    </source>
</evidence>
<dbReference type="Gene3D" id="1.10.3730.20">
    <property type="match status" value="1"/>
</dbReference>
<sequence>MMKYALILTNIICLVLGQTSWKVGLGKIHLHGNFLEKLFQIAFSPLILLGFVLYIIATVIWMYLLSKLPLSFLYPLQSVAYVLALFVAYFLFKEQIPITRWIGTGVILLGVFLVVK</sequence>
<comment type="similarity">
    <text evidence="2">Belongs to the EamA transporter family.</text>
</comment>
<keyword evidence="9 12" id="KW-1133">Transmembrane helix</keyword>
<dbReference type="PANTHER" id="PTHR30561:SF9">
    <property type="entry name" value="4-AMINO-4-DEOXY-L-ARABINOSE-PHOSPHOUNDECAPRENOL FLIPPASE SUBUNIT ARNF-RELATED"/>
    <property type="match status" value="1"/>
</dbReference>
<dbReference type="EMBL" id="JAMQCR010000003">
    <property type="protein sequence ID" value="MCM2535975.1"/>
    <property type="molecule type" value="Genomic_DNA"/>
</dbReference>
<feature type="transmembrane region" description="Helical" evidence="12">
    <location>
        <begin position="41"/>
        <end position="65"/>
    </location>
</feature>
<reference evidence="14 15" key="1">
    <citation type="submission" date="2022-06" db="EMBL/GenBank/DDBJ databases">
        <authorList>
            <person name="Jeon C.O."/>
        </authorList>
    </citation>
    <scope>NUCLEOTIDE SEQUENCE [LARGE SCALE GENOMIC DNA]</scope>
    <source>
        <strain evidence="14 15">KCTC 13943</strain>
    </source>
</reference>
<feature type="transmembrane region" description="Helical" evidence="12">
    <location>
        <begin position="72"/>
        <end position="92"/>
    </location>
</feature>
<organism evidence="14 15">
    <name type="scientific">Neobacillus pocheonensis</name>
    <dbReference type="NCBI Taxonomy" id="363869"/>
    <lineage>
        <taxon>Bacteria</taxon>
        <taxon>Bacillati</taxon>
        <taxon>Bacillota</taxon>
        <taxon>Bacilli</taxon>
        <taxon>Bacillales</taxon>
        <taxon>Bacillaceae</taxon>
        <taxon>Neobacillus</taxon>
    </lineage>
</organism>
<keyword evidence="11 12" id="KW-0472">Membrane</keyword>
<accession>A0ABT0WJW5</accession>
<dbReference type="SUPFAM" id="SSF103481">
    <property type="entry name" value="Multidrug resistance efflux transporter EmrE"/>
    <property type="match status" value="1"/>
</dbReference>
<evidence type="ECO:0000256" key="2">
    <source>
        <dbReference type="ARBA" id="ARBA00007362"/>
    </source>
</evidence>
<evidence type="ECO:0000256" key="8">
    <source>
        <dbReference type="ARBA" id="ARBA00022985"/>
    </source>
</evidence>
<evidence type="ECO:0000256" key="3">
    <source>
        <dbReference type="ARBA" id="ARBA00022475"/>
    </source>
</evidence>
<evidence type="ECO:0000256" key="11">
    <source>
        <dbReference type="ARBA" id="ARBA00023136"/>
    </source>
</evidence>
<dbReference type="InterPro" id="IPR000620">
    <property type="entry name" value="EamA_dom"/>
</dbReference>
<evidence type="ECO:0000256" key="4">
    <source>
        <dbReference type="ARBA" id="ARBA00022516"/>
    </source>
</evidence>
<dbReference type="InterPro" id="IPR000390">
    <property type="entry name" value="Small_drug/metabolite_transptr"/>
</dbReference>